<accession>A0A239TSH4</accession>
<dbReference type="AlphaFoldDB" id="A0A239TSH4"/>
<dbReference type="eggNOG" id="ENOG5032Z60">
    <property type="taxonomic scope" value="Bacteria"/>
</dbReference>
<reference evidence="1 2" key="1">
    <citation type="submission" date="2017-06" db="EMBL/GenBank/DDBJ databases">
        <authorList>
            <consortium name="Pathogen Informatics"/>
        </authorList>
    </citation>
    <scope>NUCLEOTIDE SEQUENCE [LARGE SCALE GENOMIC DNA]</scope>
    <source>
        <strain evidence="1 2">NCTC10570</strain>
    </source>
</reference>
<evidence type="ECO:0000313" key="1">
    <source>
        <dbReference type="EMBL" id="SNU99824.1"/>
    </source>
</evidence>
<proteinExistence type="predicted"/>
<dbReference type="Proteomes" id="UP000215383">
    <property type="component" value="Chromosome 1"/>
</dbReference>
<evidence type="ECO:0000313" key="2">
    <source>
        <dbReference type="Proteomes" id="UP000215383"/>
    </source>
</evidence>
<keyword evidence="2" id="KW-1185">Reference proteome</keyword>
<dbReference type="InterPro" id="IPR046564">
    <property type="entry name" value="DUF6718"/>
</dbReference>
<organism evidence="1 2">
    <name type="scientific">Megamonas hypermegale</name>
    <dbReference type="NCBI Taxonomy" id="158847"/>
    <lineage>
        <taxon>Bacteria</taxon>
        <taxon>Bacillati</taxon>
        <taxon>Bacillota</taxon>
        <taxon>Negativicutes</taxon>
        <taxon>Selenomonadales</taxon>
        <taxon>Selenomonadaceae</taxon>
        <taxon>Megamonas</taxon>
    </lineage>
</organism>
<gene>
    <name evidence="1" type="ORF">SAMEA4364220_01191</name>
</gene>
<dbReference type="Pfam" id="PF20476">
    <property type="entry name" value="DUF6718"/>
    <property type="match status" value="1"/>
</dbReference>
<sequence length="79" mass="9031">MCYLIAKDFNSIGSIALQTNHGKKLVDLKKKILSVIGYDNIQLVTISRPSAYGEYEPYSFANSEKDFENKVYAMYNKNK</sequence>
<dbReference type="RefSeq" id="WP_027890095.1">
    <property type="nucleotide sequence ID" value="NZ_JACJJR010000001.1"/>
</dbReference>
<dbReference type="GeneID" id="78507195"/>
<dbReference type="EMBL" id="LT906446">
    <property type="protein sequence ID" value="SNU99824.1"/>
    <property type="molecule type" value="Genomic_DNA"/>
</dbReference>
<name>A0A239TSH4_9FIRM</name>
<protein>
    <submittedName>
        <fullName evidence="1">Uncharacterized protein</fullName>
    </submittedName>
</protein>
<dbReference type="OrthoDB" id="2054140at2"/>